<dbReference type="EMBL" id="KN817567">
    <property type="protein sequence ID" value="KJA20452.1"/>
    <property type="molecule type" value="Genomic_DNA"/>
</dbReference>
<proteinExistence type="predicted"/>
<evidence type="ECO:0000313" key="3">
    <source>
        <dbReference type="Proteomes" id="UP000054270"/>
    </source>
</evidence>
<dbReference type="AlphaFoldDB" id="A0A0D2L175"/>
<accession>A0A0D2L175</accession>
<dbReference type="Proteomes" id="UP000054270">
    <property type="component" value="Unassembled WGS sequence"/>
</dbReference>
<evidence type="ECO:0000313" key="2">
    <source>
        <dbReference type="EMBL" id="KJA20452.1"/>
    </source>
</evidence>
<organism evidence="2 3">
    <name type="scientific">Hypholoma sublateritium (strain FD-334 SS-4)</name>
    <dbReference type="NCBI Taxonomy" id="945553"/>
    <lineage>
        <taxon>Eukaryota</taxon>
        <taxon>Fungi</taxon>
        <taxon>Dikarya</taxon>
        <taxon>Basidiomycota</taxon>
        <taxon>Agaricomycotina</taxon>
        <taxon>Agaricomycetes</taxon>
        <taxon>Agaricomycetidae</taxon>
        <taxon>Agaricales</taxon>
        <taxon>Agaricineae</taxon>
        <taxon>Strophariaceae</taxon>
        <taxon>Hypholoma</taxon>
    </lineage>
</organism>
<gene>
    <name evidence="2" type="ORF">HYPSUDRAFT_68489</name>
</gene>
<feature type="region of interest" description="Disordered" evidence="1">
    <location>
        <begin position="1"/>
        <end position="55"/>
    </location>
</feature>
<keyword evidence="3" id="KW-1185">Reference proteome</keyword>
<sequence>MHAPGQTRHVVRPSIPPTIRLTHPAEPHAPLEFAPRTSKPQTPRPFPPPHPRASRTAGHLAFPIVHGAWTRAIAGRLSACLPSARPASARNADTPPKCAPCAFSFEALNNAHTHAPFAACIESLAIAPTVQSTRRYRFGFARRRRVRCLDRKAPVSPVYYHSIRTGRLSVANALTSGCGWRRRYRPSFARSQRRPALVRPPTGRGSWTLSMCVPPRL</sequence>
<name>A0A0D2L175_HYPSF</name>
<reference evidence="3" key="1">
    <citation type="submission" date="2014-04" db="EMBL/GenBank/DDBJ databases">
        <title>Evolutionary Origins and Diversification of the Mycorrhizal Mutualists.</title>
        <authorList>
            <consortium name="DOE Joint Genome Institute"/>
            <consortium name="Mycorrhizal Genomics Consortium"/>
            <person name="Kohler A."/>
            <person name="Kuo A."/>
            <person name="Nagy L.G."/>
            <person name="Floudas D."/>
            <person name="Copeland A."/>
            <person name="Barry K.W."/>
            <person name="Cichocki N."/>
            <person name="Veneault-Fourrey C."/>
            <person name="LaButti K."/>
            <person name="Lindquist E.A."/>
            <person name="Lipzen A."/>
            <person name="Lundell T."/>
            <person name="Morin E."/>
            <person name="Murat C."/>
            <person name="Riley R."/>
            <person name="Ohm R."/>
            <person name="Sun H."/>
            <person name="Tunlid A."/>
            <person name="Henrissat B."/>
            <person name="Grigoriev I.V."/>
            <person name="Hibbett D.S."/>
            <person name="Martin F."/>
        </authorList>
    </citation>
    <scope>NUCLEOTIDE SEQUENCE [LARGE SCALE GENOMIC DNA]</scope>
    <source>
        <strain evidence="3">FD-334 SS-4</strain>
    </source>
</reference>
<protein>
    <submittedName>
        <fullName evidence="2">Uncharacterized protein</fullName>
    </submittedName>
</protein>
<feature type="compositionally biased region" description="Pro residues" evidence="1">
    <location>
        <begin position="42"/>
        <end position="51"/>
    </location>
</feature>
<evidence type="ECO:0000256" key="1">
    <source>
        <dbReference type="SAM" id="MobiDB-lite"/>
    </source>
</evidence>